<reference evidence="2 3" key="1">
    <citation type="submission" date="2020-04" db="EMBL/GenBank/DDBJ databases">
        <title>Perkinsus olseni comparative genomics.</title>
        <authorList>
            <person name="Bogema D.R."/>
        </authorList>
    </citation>
    <scope>NUCLEOTIDE SEQUENCE [LARGE SCALE GENOMIC DNA]</scope>
    <source>
        <strain evidence="2">00978-12</strain>
    </source>
</reference>
<feature type="region of interest" description="Disordered" evidence="1">
    <location>
        <begin position="626"/>
        <end position="710"/>
    </location>
</feature>
<dbReference type="Proteomes" id="UP000541610">
    <property type="component" value="Unassembled WGS sequence"/>
</dbReference>
<dbReference type="EMBL" id="JABANP010000090">
    <property type="protein sequence ID" value="KAF4690873.1"/>
    <property type="molecule type" value="Genomic_DNA"/>
</dbReference>
<comment type="caution">
    <text evidence="2">The sequence shown here is derived from an EMBL/GenBank/DDBJ whole genome shotgun (WGS) entry which is preliminary data.</text>
</comment>
<proteinExistence type="predicted"/>
<organism evidence="2 3">
    <name type="scientific">Perkinsus olseni</name>
    <name type="common">Perkinsus atlanticus</name>
    <dbReference type="NCBI Taxonomy" id="32597"/>
    <lineage>
        <taxon>Eukaryota</taxon>
        <taxon>Sar</taxon>
        <taxon>Alveolata</taxon>
        <taxon>Perkinsozoa</taxon>
        <taxon>Perkinsea</taxon>
        <taxon>Perkinsida</taxon>
        <taxon>Perkinsidae</taxon>
        <taxon>Perkinsus</taxon>
    </lineage>
</organism>
<feature type="compositionally biased region" description="Basic and acidic residues" evidence="1">
    <location>
        <begin position="72"/>
        <end position="87"/>
    </location>
</feature>
<feature type="region of interest" description="Disordered" evidence="1">
    <location>
        <begin position="233"/>
        <end position="293"/>
    </location>
</feature>
<feature type="region of interest" description="Disordered" evidence="1">
    <location>
        <begin position="70"/>
        <end position="89"/>
    </location>
</feature>
<evidence type="ECO:0000313" key="2">
    <source>
        <dbReference type="EMBL" id="KAF4690873.1"/>
    </source>
</evidence>
<dbReference type="OrthoDB" id="447120at2759"/>
<evidence type="ECO:0000313" key="3">
    <source>
        <dbReference type="Proteomes" id="UP000541610"/>
    </source>
</evidence>
<accession>A0A7J6P3Y4</accession>
<name>A0A7J6P3Y4_PEROL</name>
<dbReference type="Gene3D" id="3.30.60.20">
    <property type="match status" value="1"/>
</dbReference>
<gene>
    <name evidence="2" type="ORF">FOZ60_016709</name>
</gene>
<feature type="compositionally biased region" description="Low complexity" evidence="1">
    <location>
        <begin position="251"/>
        <end position="260"/>
    </location>
</feature>
<protein>
    <submittedName>
        <fullName evidence="2">Uncharacterized protein</fullName>
    </submittedName>
</protein>
<feature type="compositionally biased region" description="Acidic residues" evidence="1">
    <location>
        <begin position="686"/>
        <end position="696"/>
    </location>
</feature>
<feature type="compositionally biased region" description="Low complexity" evidence="1">
    <location>
        <begin position="537"/>
        <end position="550"/>
    </location>
</feature>
<dbReference type="AlphaFoldDB" id="A0A7J6P3Y4"/>
<sequence length="710" mass="76328">MAAPPPPSDILAAVDPVVPPHILESLLCQKNKPLISRVPLSKEALRRISFEAEALSAKLAGEALASCRKRREGTAEDRTVERSEHGVDVGAAEEDDLMRALEGGDGSSLSEEGHSGQRVTLDDVITATKAMGMALPSSLRTQYPVDVPLPYCLAAPLMPLPLPQSKLNAIRQDLLCKDGDRETEAMAQLYDIPATPGYDNVWRLIDEVYSEHLVKGPLRSEVKEIRATWRKAGFKSDRPKKPHRRHGSKGSNSTTTSNSTLGTAQKRERGNKAKGNPGPSVETEDGPSAAAITLPSPPASALWWCDACGWNSEAPSSSSSTLQCAACKVKVHKACAGCNWGTRGLCQLCSTVAETEGASIEDMRQFGGELVSERSPCQICGQNCIDCTSDSVESMRIGLYMVGATGGWSHGICKKYTNTSAPSSSVCQFKDLCGGLSGASVRCAVSQCLAAAHALCAAFRFRLTAHEPSFLCDPHLASGSSPISSSTGDSESHHETSTRYKRNKIQLVDSPIASKRRRRRSDVEMAHRRGSPLLRTSAAAPSSAGPSHSVPSERRKISAKIAAALGDPTDAEAMRSRLTTAAREIEERLFEREASSRGGYLSLDEESIEERRRLEKKNMRMVTLGDIPREVDDDQPLPSHDGADASPQEGLSVGPNGLPVMPPAPATDEASPTDVTSADCVNLIESDSDFDAESSDSEATKERQRLWWET</sequence>
<evidence type="ECO:0000256" key="1">
    <source>
        <dbReference type="SAM" id="MobiDB-lite"/>
    </source>
</evidence>
<feature type="compositionally biased region" description="Basic and acidic residues" evidence="1">
    <location>
        <begin position="698"/>
        <end position="710"/>
    </location>
</feature>
<feature type="region of interest" description="Disordered" evidence="1">
    <location>
        <begin position="482"/>
        <end position="555"/>
    </location>
</feature>